<keyword evidence="1" id="KW-0812">Transmembrane</keyword>
<evidence type="ECO:0000313" key="2">
    <source>
        <dbReference type="EMBL" id="CAG2187776.1"/>
    </source>
</evidence>
<feature type="transmembrane region" description="Helical" evidence="1">
    <location>
        <begin position="90"/>
        <end position="112"/>
    </location>
</feature>
<reference evidence="2" key="1">
    <citation type="submission" date="2021-03" db="EMBL/GenBank/DDBJ databases">
        <authorList>
            <person name="Bekaert M."/>
        </authorList>
    </citation>
    <scope>NUCLEOTIDE SEQUENCE</scope>
</reference>
<evidence type="ECO:0000256" key="1">
    <source>
        <dbReference type="SAM" id="Phobius"/>
    </source>
</evidence>
<protein>
    <submittedName>
        <fullName evidence="2">Uncharacterized protein</fullName>
    </submittedName>
</protein>
<dbReference type="Proteomes" id="UP000683360">
    <property type="component" value="Unassembled WGS sequence"/>
</dbReference>
<comment type="caution">
    <text evidence="2">The sequence shown here is derived from an EMBL/GenBank/DDBJ whole genome shotgun (WGS) entry which is preliminary data.</text>
</comment>
<dbReference type="AlphaFoldDB" id="A0A8S3PYI8"/>
<dbReference type="EMBL" id="CAJPWZ010000185">
    <property type="protein sequence ID" value="CAG2187776.1"/>
    <property type="molecule type" value="Genomic_DNA"/>
</dbReference>
<evidence type="ECO:0000313" key="3">
    <source>
        <dbReference type="Proteomes" id="UP000683360"/>
    </source>
</evidence>
<proteinExistence type="predicted"/>
<organism evidence="2 3">
    <name type="scientific">Mytilus edulis</name>
    <name type="common">Blue mussel</name>
    <dbReference type="NCBI Taxonomy" id="6550"/>
    <lineage>
        <taxon>Eukaryota</taxon>
        <taxon>Metazoa</taxon>
        <taxon>Spiralia</taxon>
        <taxon>Lophotrochozoa</taxon>
        <taxon>Mollusca</taxon>
        <taxon>Bivalvia</taxon>
        <taxon>Autobranchia</taxon>
        <taxon>Pteriomorphia</taxon>
        <taxon>Mytilida</taxon>
        <taxon>Mytiloidea</taxon>
        <taxon>Mytilidae</taxon>
        <taxon>Mytilinae</taxon>
        <taxon>Mytilus</taxon>
    </lineage>
</organism>
<gene>
    <name evidence="2" type="ORF">MEDL_3243</name>
</gene>
<keyword evidence="1" id="KW-0472">Membrane</keyword>
<keyword evidence="3" id="KW-1185">Reference proteome</keyword>
<accession>A0A8S3PYI8</accession>
<sequence>MFTLSKSDLTVDSDSSTYTKDSIHTTIENEIMSWCTQKKDDVSNEIENMIKKDFRLQDGIFGSIDACQSQYEPRVMAWCGIFGLSPIDRAFLFGLLHIPVLSILSIFAIPFVMPIGSKAQFADNILENYVTDRYIFNRIKPFMEHAKDKVTHICHVCEIDVSRKITADKIFLGIYQNDFGTSSPGGNCKS</sequence>
<keyword evidence="1" id="KW-1133">Transmembrane helix</keyword>
<name>A0A8S3PYI8_MYTED</name>